<evidence type="ECO:0000313" key="2">
    <source>
        <dbReference type="EMBL" id="BAM05770.1"/>
    </source>
</evidence>
<protein>
    <submittedName>
        <fullName evidence="2">Uncharacterized protein</fullName>
    </submittedName>
</protein>
<gene>
    <name evidence="2" type="ordered locus">LFE_0039</name>
</gene>
<sequence length="67" mass="7554">MMWALARSIQALGLAITFADIILFFFRNMTMMFLLKLFIIGVVTFYLGYFLLSLSGGRPGSGRIGRQ</sequence>
<dbReference type="STRING" id="1162668.LFE_0039"/>
<dbReference type="RefSeq" id="WP_014448265.1">
    <property type="nucleotide sequence ID" value="NC_017094.1"/>
</dbReference>
<accession>I0IKH1</accession>
<keyword evidence="3" id="KW-1185">Reference proteome</keyword>
<feature type="transmembrane region" description="Helical" evidence="1">
    <location>
        <begin position="33"/>
        <end position="52"/>
    </location>
</feature>
<reference evidence="3" key="2">
    <citation type="submission" date="2012-03" db="EMBL/GenBank/DDBJ databases">
        <title>The complete genome sequence of the pioneer microbe on fresh volcanic deposit, Leptospirillum ferrooxidans strain C2-3.</title>
        <authorList>
            <person name="Fujimura R."/>
            <person name="Sato Y."/>
            <person name="Nishizawa T."/>
            <person name="Nanba K."/>
            <person name="Oshima K."/>
            <person name="Hattori M."/>
            <person name="Kamijo T."/>
            <person name="Ohta H."/>
        </authorList>
    </citation>
    <scope>NUCLEOTIDE SEQUENCE [LARGE SCALE GENOMIC DNA]</scope>
    <source>
        <strain evidence="3">C2-3</strain>
    </source>
</reference>
<feature type="transmembrane region" description="Helical" evidence="1">
    <location>
        <begin position="6"/>
        <end position="26"/>
    </location>
</feature>
<keyword evidence="1" id="KW-0472">Membrane</keyword>
<name>I0IKH1_LEPFC</name>
<dbReference type="KEGG" id="lfc:LFE_0039"/>
<keyword evidence="1" id="KW-0812">Transmembrane</keyword>
<keyword evidence="1" id="KW-1133">Transmembrane helix</keyword>
<dbReference type="HOGENOM" id="CLU_2844520_0_0_0"/>
<dbReference type="Proteomes" id="UP000007382">
    <property type="component" value="Chromosome"/>
</dbReference>
<organism evidence="2 3">
    <name type="scientific">Leptospirillum ferrooxidans (strain C2-3)</name>
    <dbReference type="NCBI Taxonomy" id="1162668"/>
    <lineage>
        <taxon>Bacteria</taxon>
        <taxon>Pseudomonadati</taxon>
        <taxon>Nitrospirota</taxon>
        <taxon>Nitrospiria</taxon>
        <taxon>Nitrospirales</taxon>
        <taxon>Nitrospiraceae</taxon>
        <taxon>Leptospirillum</taxon>
    </lineage>
</organism>
<evidence type="ECO:0000313" key="3">
    <source>
        <dbReference type="Proteomes" id="UP000007382"/>
    </source>
</evidence>
<dbReference type="PATRIC" id="fig|1162668.3.peg.48"/>
<reference evidence="2 3" key="1">
    <citation type="journal article" date="2012" name="J. Bacteriol.">
        <title>Complete Genome Sequence of Leptospirillum ferrooxidans Strain C2-3, Isolated from a Fresh Volcanic Ash Deposit on the Island of Miyake, Japan.</title>
        <authorList>
            <person name="Fujimura R."/>
            <person name="Sato Y."/>
            <person name="Nishizawa T."/>
            <person name="Oshima K."/>
            <person name="Kim S.-W."/>
            <person name="Hattori M."/>
            <person name="Kamijo T."/>
            <person name="Ohta H."/>
        </authorList>
    </citation>
    <scope>NUCLEOTIDE SEQUENCE [LARGE SCALE GENOMIC DNA]</scope>
    <source>
        <strain evidence="2 3">C2-3</strain>
    </source>
</reference>
<evidence type="ECO:0000256" key="1">
    <source>
        <dbReference type="SAM" id="Phobius"/>
    </source>
</evidence>
<proteinExistence type="predicted"/>
<dbReference type="AlphaFoldDB" id="I0IKH1"/>
<dbReference type="EMBL" id="AP012342">
    <property type="protein sequence ID" value="BAM05770.1"/>
    <property type="molecule type" value="Genomic_DNA"/>
</dbReference>